<evidence type="ECO:0000313" key="6">
    <source>
        <dbReference type="EMBL" id="MDR7296964.1"/>
    </source>
</evidence>
<dbReference type="InterPro" id="IPR036390">
    <property type="entry name" value="WH_DNA-bd_sf"/>
</dbReference>
<dbReference type="RefSeq" id="WP_056873193.1">
    <property type="nucleotide sequence ID" value="NZ_JAVDXQ010000003.1"/>
</dbReference>
<dbReference type="Gene3D" id="1.10.10.10">
    <property type="entry name" value="Winged helix-like DNA-binding domain superfamily/Winged helix DNA-binding domain"/>
    <property type="match status" value="1"/>
</dbReference>
<dbReference type="Pfam" id="PF03466">
    <property type="entry name" value="LysR_substrate"/>
    <property type="match status" value="1"/>
</dbReference>
<evidence type="ECO:0000256" key="4">
    <source>
        <dbReference type="ARBA" id="ARBA00023163"/>
    </source>
</evidence>
<dbReference type="SUPFAM" id="SSF46785">
    <property type="entry name" value="Winged helix' DNA-binding domain"/>
    <property type="match status" value="1"/>
</dbReference>
<evidence type="ECO:0000256" key="2">
    <source>
        <dbReference type="ARBA" id="ARBA00023015"/>
    </source>
</evidence>
<keyword evidence="3 6" id="KW-0238">DNA-binding</keyword>
<dbReference type="Gene3D" id="3.40.190.10">
    <property type="entry name" value="Periplasmic binding protein-like II"/>
    <property type="match status" value="2"/>
</dbReference>
<dbReference type="InterPro" id="IPR000847">
    <property type="entry name" value="LysR_HTH_N"/>
</dbReference>
<dbReference type="CDD" id="cd05466">
    <property type="entry name" value="PBP2_LTTR_substrate"/>
    <property type="match status" value="1"/>
</dbReference>
<accession>A0ABU1Z8K8</accession>
<protein>
    <submittedName>
        <fullName evidence="6">DNA-binding transcriptional LysR family regulator</fullName>
    </submittedName>
</protein>
<dbReference type="GO" id="GO:0003677">
    <property type="term" value="F:DNA binding"/>
    <property type="evidence" value="ECO:0007669"/>
    <property type="project" value="UniProtKB-KW"/>
</dbReference>
<dbReference type="InterPro" id="IPR005119">
    <property type="entry name" value="LysR_subst-bd"/>
</dbReference>
<dbReference type="PANTHER" id="PTHR30126">
    <property type="entry name" value="HTH-TYPE TRANSCRIPTIONAL REGULATOR"/>
    <property type="match status" value="1"/>
</dbReference>
<keyword evidence="2" id="KW-0805">Transcription regulation</keyword>
<gene>
    <name evidence="6" type="ORF">J2X16_002311</name>
</gene>
<dbReference type="Pfam" id="PF00126">
    <property type="entry name" value="HTH_1"/>
    <property type="match status" value="1"/>
</dbReference>
<dbReference type="PRINTS" id="PR00039">
    <property type="entry name" value="HTHLYSR"/>
</dbReference>
<dbReference type="SUPFAM" id="SSF53850">
    <property type="entry name" value="Periplasmic binding protein-like II"/>
    <property type="match status" value="1"/>
</dbReference>
<evidence type="ECO:0000259" key="5">
    <source>
        <dbReference type="PROSITE" id="PS50931"/>
    </source>
</evidence>
<comment type="similarity">
    <text evidence="1">Belongs to the LysR transcriptional regulatory family.</text>
</comment>
<dbReference type="PROSITE" id="PS50931">
    <property type="entry name" value="HTH_LYSR"/>
    <property type="match status" value="1"/>
</dbReference>
<name>A0ABU1Z8K8_9BURK</name>
<proteinExistence type="inferred from homology"/>
<organism evidence="6 7">
    <name type="scientific">Pelomonas aquatica</name>
    <dbReference type="NCBI Taxonomy" id="431058"/>
    <lineage>
        <taxon>Bacteria</taxon>
        <taxon>Pseudomonadati</taxon>
        <taxon>Pseudomonadota</taxon>
        <taxon>Betaproteobacteria</taxon>
        <taxon>Burkholderiales</taxon>
        <taxon>Sphaerotilaceae</taxon>
        <taxon>Roseateles</taxon>
    </lineage>
</organism>
<keyword evidence="4" id="KW-0804">Transcription</keyword>
<reference evidence="6 7" key="1">
    <citation type="submission" date="2023-07" db="EMBL/GenBank/DDBJ databases">
        <title>Sorghum-associated microbial communities from plants grown in Nebraska, USA.</title>
        <authorList>
            <person name="Schachtman D."/>
        </authorList>
    </citation>
    <scope>NUCLEOTIDE SEQUENCE [LARGE SCALE GENOMIC DNA]</scope>
    <source>
        <strain evidence="6 7">BE310</strain>
    </source>
</reference>
<sequence length="307" mass="33852">MNLRFVEAFHWAVSLRSITRAAEKLHITQSALSARIAALEEELGVVLLDRRDKQFRLTMAGQRFDVLAQRLLEMQRQVKEEMGGNAARPVALRIGAIESVVHSWLTDWLQQMRTANPDFELELTVETSPVLVDQVRRGAQDLVFAAIPASDGGGVRTRPMPAMAMSFVGHRELHTRRRYSLADLAGQDLLTFQRGSQPHQALLQLYQESGLPLPRVHAVSSISAMVRLVEGGFGVATLPLAAVQPMTRRAPLVVLRSDVELTPLPIHASYREDPTSRLAESVLDSAIAHVTAGAKAKVGKVRMPAVR</sequence>
<dbReference type="Proteomes" id="UP001180536">
    <property type="component" value="Unassembled WGS sequence"/>
</dbReference>
<evidence type="ECO:0000313" key="7">
    <source>
        <dbReference type="Proteomes" id="UP001180536"/>
    </source>
</evidence>
<feature type="domain" description="HTH lysR-type" evidence="5">
    <location>
        <begin position="1"/>
        <end position="58"/>
    </location>
</feature>
<dbReference type="EMBL" id="JAVDXQ010000003">
    <property type="protein sequence ID" value="MDR7296964.1"/>
    <property type="molecule type" value="Genomic_DNA"/>
</dbReference>
<comment type="caution">
    <text evidence="6">The sequence shown here is derived from an EMBL/GenBank/DDBJ whole genome shotgun (WGS) entry which is preliminary data.</text>
</comment>
<evidence type="ECO:0000256" key="1">
    <source>
        <dbReference type="ARBA" id="ARBA00009437"/>
    </source>
</evidence>
<dbReference type="PANTHER" id="PTHR30126:SF77">
    <property type="entry name" value="TRANSCRIPTIONAL REGULATORY PROTEIN"/>
    <property type="match status" value="1"/>
</dbReference>
<dbReference type="InterPro" id="IPR036388">
    <property type="entry name" value="WH-like_DNA-bd_sf"/>
</dbReference>
<keyword evidence="7" id="KW-1185">Reference proteome</keyword>
<evidence type="ECO:0000256" key="3">
    <source>
        <dbReference type="ARBA" id="ARBA00023125"/>
    </source>
</evidence>